<evidence type="ECO:0000256" key="2">
    <source>
        <dbReference type="ARBA" id="ARBA00022827"/>
    </source>
</evidence>
<dbReference type="SUPFAM" id="SSF51905">
    <property type="entry name" value="FAD/NAD(P)-binding domain"/>
    <property type="match status" value="1"/>
</dbReference>
<evidence type="ECO:0000259" key="5">
    <source>
        <dbReference type="Pfam" id="PF01494"/>
    </source>
</evidence>
<dbReference type="PANTHER" id="PTHR46972:SF1">
    <property type="entry name" value="FAD DEPENDENT OXIDOREDUCTASE DOMAIN-CONTAINING PROTEIN"/>
    <property type="match status" value="1"/>
</dbReference>
<dbReference type="Pfam" id="PF01494">
    <property type="entry name" value="FAD_binding_3"/>
    <property type="match status" value="2"/>
</dbReference>
<dbReference type="Proteomes" id="UP000837801">
    <property type="component" value="Unassembled WGS sequence"/>
</dbReference>
<protein>
    <recommendedName>
        <fullName evidence="5">FAD-binding domain-containing protein</fullName>
    </recommendedName>
</protein>
<dbReference type="PANTHER" id="PTHR46972">
    <property type="entry name" value="MONOOXYGENASE ASQM-RELATED"/>
    <property type="match status" value="1"/>
</dbReference>
<sequence length="407" mass="45125">MKIAIIGAGPGGLTLANILKVKGIDFTIFENEESITSRHQGGTLDLHRETGQLALKEAGLFEAFKKYARPEGDFTIVTSVDGKTLRDENIGKTDAPTTVDSVGRPEIERSKLLEILLEGIGASAVTWKHKVQQVVKMEDGSTEIEFTNGKTTREFDLVVGADGAWSKVRNVVSSVKPHYSSVTLVEMWAEDVDKSHPTLAKYTGKGTNMMLDQDRCVMCQRCGEDSVRLYACLRIDQDWSTKIDWTTDVAAARENLVSEYFGDIGENTKQAILSCTDNLIVRPLYMMPIGFTWENCPGVTLLGDSAHLMTPFGGEGVNLAMKDAIELAIAISAAKSIPQLNKNVQKYEKDLFKRAKYYNSDTWDMLQLCFSKGGSEKISVMMEGGIMILVQMTASYLWKTLWSFFGY</sequence>
<evidence type="ECO:0000313" key="6">
    <source>
        <dbReference type="EMBL" id="CAH2350239.1"/>
    </source>
</evidence>
<dbReference type="GO" id="GO:0071949">
    <property type="term" value="F:FAD binding"/>
    <property type="evidence" value="ECO:0007669"/>
    <property type="project" value="InterPro"/>
</dbReference>
<feature type="domain" description="FAD-binding" evidence="5">
    <location>
        <begin position="299"/>
        <end position="334"/>
    </location>
</feature>
<dbReference type="InterPro" id="IPR002938">
    <property type="entry name" value="FAD-bd"/>
</dbReference>
<evidence type="ECO:0000256" key="1">
    <source>
        <dbReference type="ARBA" id="ARBA00022630"/>
    </source>
</evidence>
<keyword evidence="7" id="KW-1185">Reference proteome</keyword>
<dbReference type="GO" id="GO:0004497">
    <property type="term" value="F:monooxygenase activity"/>
    <property type="evidence" value="ECO:0007669"/>
    <property type="project" value="UniProtKB-KW"/>
</dbReference>
<comment type="caution">
    <text evidence="6">The sequence shown here is derived from an EMBL/GenBank/DDBJ whole genome shotgun (WGS) entry which is preliminary data.</text>
</comment>
<accession>A0A9P0QKE2</accession>
<keyword evidence="1" id="KW-0285">Flavoprotein</keyword>
<dbReference type="EMBL" id="CAKXYY010000001">
    <property type="protein sequence ID" value="CAH2350239.1"/>
    <property type="molecule type" value="Genomic_DNA"/>
</dbReference>
<organism evidence="6 7">
    <name type="scientific">[Candida] railenensis</name>
    <dbReference type="NCBI Taxonomy" id="45579"/>
    <lineage>
        <taxon>Eukaryota</taxon>
        <taxon>Fungi</taxon>
        <taxon>Dikarya</taxon>
        <taxon>Ascomycota</taxon>
        <taxon>Saccharomycotina</taxon>
        <taxon>Pichiomycetes</taxon>
        <taxon>Debaryomycetaceae</taxon>
        <taxon>Kurtzmaniella</taxon>
    </lineage>
</organism>
<reference evidence="6" key="1">
    <citation type="submission" date="2022-03" db="EMBL/GenBank/DDBJ databases">
        <authorList>
            <person name="Legras J.-L."/>
            <person name="Devillers H."/>
            <person name="Grondin C."/>
        </authorList>
    </citation>
    <scope>NUCLEOTIDE SEQUENCE</scope>
    <source>
        <strain evidence="6">CLIB 1423</strain>
    </source>
</reference>
<evidence type="ECO:0000256" key="3">
    <source>
        <dbReference type="ARBA" id="ARBA00023002"/>
    </source>
</evidence>
<proteinExistence type="predicted"/>
<dbReference type="InterPro" id="IPR036188">
    <property type="entry name" value="FAD/NAD-bd_sf"/>
</dbReference>
<evidence type="ECO:0000313" key="7">
    <source>
        <dbReference type="Proteomes" id="UP000837801"/>
    </source>
</evidence>
<dbReference type="Gene3D" id="3.50.50.60">
    <property type="entry name" value="FAD/NAD(P)-binding domain"/>
    <property type="match status" value="1"/>
</dbReference>
<dbReference type="AlphaFoldDB" id="A0A9P0QKE2"/>
<feature type="domain" description="FAD-binding" evidence="5">
    <location>
        <begin position="2"/>
        <end position="193"/>
    </location>
</feature>
<evidence type="ECO:0000256" key="4">
    <source>
        <dbReference type="ARBA" id="ARBA00023033"/>
    </source>
</evidence>
<keyword evidence="3" id="KW-0560">Oxidoreductase</keyword>
<keyword evidence="4" id="KW-0503">Monooxygenase</keyword>
<name>A0A9P0QKE2_9ASCO</name>
<keyword evidence="2" id="KW-0274">FAD</keyword>
<dbReference type="OrthoDB" id="9993796at2759"/>
<dbReference type="PRINTS" id="PR00420">
    <property type="entry name" value="RNGMNOXGNASE"/>
</dbReference>
<gene>
    <name evidence="6" type="ORF">CLIB1423_01S05622</name>
</gene>